<keyword evidence="4" id="KW-1185">Reference proteome</keyword>
<dbReference type="EMBL" id="ON932079">
    <property type="protein sequence ID" value="UYA98694.1"/>
    <property type="molecule type" value="Genomic_DNA"/>
</dbReference>
<dbReference type="Proteomes" id="UP001164549">
    <property type="component" value="Segment"/>
</dbReference>
<evidence type="ECO:0000313" key="4">
    <source>
        <dbReference type="Proteomes" id="UP001164549"/>
    </source>
</evidence>
<organism evidence="3 4">
    <name type="scientific">Xanthomonas phage vB_Xar_IVIA-DoCa5</name>
    <dbReference type="NCBI Taxonomy" id="2975532"/>
    <lineage>
        <taxon>Viruses</taxon>
        <taxon>Duplodnaviria</taxon>
        <taxon>Heunggongvirae</taxon>
        <taxon>Uroviricota</taxon>
        <taxon>Caudoviricetes</taxon>
        <taxon>Mesyanzhinovviridae</taxon>
        <taxon>Bradleyvirinae</taxon>
        <taxon>Docaquintavirus</taxon>
        <taxon>Docaquintavirus doca5</taxon>
    </lineage>
</organism>
<sequence length="817" mass="88774">MATDVASLAIRIASLEAEQASRRLDDLANSGSKAERATDGLMGSFKRLAGPLLAAVSIMKVAGDAIGVQRRYDQLSSTLTTVTGSAENAAEVFKVLQQYADRTPFAIENLNEAFIKLVNYGLDPSERALTSYGNTATSLGKDITEMVGAVANATTGNFQSLQSFGIRAKNMGDSVAFTFRGVTTTVKNSASEIEGYLLGLGENDFAGAMENSLGKLDDTILGLGEQWDTLLLNIMQSGVGEAIQASVQLGVDALMELNAMFASGEMEAYLESMSVQFEYWGKDIADTVDILTKFLKDNFGEWEDEGEGAIQFLIDAFRQFPSNVRAFIQIMTVEVASGLDRVMAYAGAFKDGIKALFTDDTLADVGARLEQRVQIARDTRRDMISDILEERDVALKAADDQIAKARELRKEYDERMAADQGDRLARYRIAGDGSASGGVDKAAAAAAKARKREFDSLVESLRTEEEAIAASYEKRRAIIEANTGAETELRADLMRRLEADRAEQLKKLATEQGAELESLRQSLRTQEEAIQESYDKRLDIIRRNTEEGSALRGELESRTAADRDRALADIEKRRQAERDSLYNSLLTEEESLRQSYERKKTLILESEAVTELERQDLLRRLQQQFADEQAAMENRRVQQQLNAGEALFGGLAGLAKSYAGEQSNAYRALFAVSKAFSVAQAAMSISTGLAKAQELGFPANLAEMARVAATGAGILAQINGAQFSGAYDKGGQIPAGKIGLVGEYGPELVRGPASVRGRELTSRSYPEGGQAQAAPPQVNVRNINVLDPSLVGDYLGTDEGEKLIMNVVQRNQGAMGY</sequence>
<evidence type="ECO:0000313" key="3">
    <source>
        <dbReference type="EMBL" id="UYA98694.1"/>
    </source>
</evidence>
<feature type="coiled-coil region" evidence="1">
    <location>
        <begin position="10"/>
        <end position="37"/>
    </location>
</feature>
<accession>A0A9X9NYR8</accession>
<keyword evidence="1" id="KW-0175">Coiled coil</keyword>
<evidence type="ECO:0000256" key="1">
    <source>
        <dbReference type="SAM" id="Coils"/>
    </source>
</evidence>
<feature type="coiled-coil region" evidence="1">
    <location>
        <begin position="502"/>
        <end position="536"/>
    </location>
</feature>
<name>A0A9X9NYR8_9CAUD</name>
<gene>
    <name evidence="3" type="ORF">IVIADoCa5_24</name>
</gene>
<proteinExistence type="predicted"/>
<reference evidence="3" key="1">
    <citation type="submission" date="2022-07" db="EMBL/GenBank/DDBJ databases">
        <title>Comparative analysis of new lytic phages for the biological control of phytopathogenic Xanthomonas spp.</title>
        <authorList>
            <person name="Domingo-Calap M.L."/>
            <person name="Bernabeu-Gimeno M."/>
            <person name="Aure C.M."/>
            <person name="Marco-Noales E."/>
            <person name="Domingo-Calap P."/>
        </authorList>
    </citation>
    <scope>NUCLEOTIDE SEQUENCE</scope>
</reference>
<protein>
    <submittedName>
        <fullName evidence="3">Tail tape measure protein</fullName>
    </submittedName>
</protein>
<evidence type="ECO:0000256" key="2">
    <source>
        <dbReference type="SAM" id="MobiDB-lite"/>
    </source>
</evidence>
<feature type="region of interest" description="Disordered" evidence="2">
    <location>
        <begin position="754"/>
        <end position="776"/>
    </location>
</feature>